<organism evidence="8">
    <name type="scientific">marine sediment metagenome</name>
    <dbReference type="NCBI Taxonomy" id="412755"/>
    <lineage>
        <taxon>unclassified sequences</taxon>
        <taxon>metagenomes</taxon>
        <taxon>ecological metagenomes</taxon>
    </lineage>
</organism>
<reference evidence="8" key="1">
    <citation type="journal article" date="2014" name="Front. Microbiol.">
        <title>High frequency of phylogenetically diverse reductive dehalogenase-homologous genes in deep subseafloor sedimentary metagenomes.</title>
        <authorList>
            <person name="Kawai M."/>
            <person name="Futagami T."/>
            <person name="Toyoda A."/>
            <person name="Takaki Y."/>
            <person name="Nishi S."/>
            <person name="Hori S."/>
            <person name="Arai W."/>
            <person name="Tsubouchi T."/>
            <person name="Morono Y."/>
            <person name="Uchiyama I."/>
            <person name="Ito T."/>
            <person name="Fujiyama A."/>
            <person name="Inagaki F."/>
            <person name="Takami H."/>
        </authorList>
    </citation>
    <scope>NUCLEOTIDE SEQUENCE</scope>
    <source>
        <strain evidence="8">Expedition CK06-06</strain>
    </source>
</reference>
<gene>
    <name evidence="8" type="ORF">S06H3_27575</name>
</gene>
<comment type="similarity">
    <text evidence="2">Belongs to the AOR/FOR family.</text>
</comment>
<dbReference type="AlphaFoldDB" id="X1NTQ7"/>
<feature type="domain" description="Aldehyde ferredoxin oxidoreductase N-terminal" evidence="7">
    <location>
        <begin position="1"/>
        <end position="105"/>
    </location>
</feature>
<dbReference type="Gene3D" id="1.10.569.10">
    <property type="entry name" value="Aldehyde Ferredoxin Oxidoreductase Protein, subunit A, domain 2"/>
    <property type="match status" value="1"/>
</dbReference>
<dbReference type="GO" id="GO:0046872">
    <property type="term" value="F:metal ion binding"/>
    <property type="evidence" value="ECO:0007669"/>
    <property type="project" value="UniProtKB-KW"/>
</dbReference>
<dbReference type="GO" id="GO:0051539">
    <property type="term" value="F:4 iron, 4 sulfur cluster binding"/>
    <property type="evidence" value="ECO:0007669"/>
    <property type="project" value="UniProtKB-KW"/>
</dbReference>
<dbReference type="Pfam" id="PF01314">
    <property type="entry name" value="AFOR_C"/>
    <property type="match status" value="1"/>
</dbReference>
<sequence>NLKFAGYDGVVIQGKADKPVYVLVQDGTVEIKDASFLWGKSTIETQEILKGIHGRETRVAAIGPAGENVAGIAVVLADEDATGSGGFGAVMGSKNLKAIAVQGSGKLVAARPERLEELRRYVRELRRDAPTVYACGLHEPFLEANPKMRKTACWGCISGCARANYQAADGKSGKFMCQSPLLYLNFAQKYYGELNDVPFYAVRLCDEYGLDTTAVQALLIWLRRCVRAGILTDEDVGLSFSRLGSLEFIETLLRKISTREGFGDILAHGAVKAANIVGGEAKEQLRDDIY</sequence>
<dbReference type="Pfam" id="PF02730">
    <property type="entry name" value="AFOR_N"/>
    <property type="match status" value="1"/>
</dbReference>
<dbReference type="GO" id="GO:0016625">
    <property type="term" value="F:oxidoreductase activity, acting on the aldehyde or oxo group of donors, iron-sulfur protein as acceptor"/>
    <property type="evidence" value="ECO:0007669"/>
    <property type="project" value="InterPro"/>
</dbReference>
<comment type="caution">
    <text evidence="8">The sequence shown here is derived from an EMBL/GenBank/DDBJ whole genome shotgun (WGS) entry which is preliminary data.</text>
</comment>
<keyword evidence="4" id="KW-0479">Metal-binding</keyword>
<protein>
    <recommendedName>
        <fullName evidence="7">Aldehyde ferredoxin oxidoreductase N-terminal domain-containing protein</fullName>
    </recommendedName>
</protein>
<evidence type="ECO:0000256" key="3">
    <source>
        <dbReference type="ARBA" id="ARBA00022485"/>
    </source>
</evidence>
<evidence type="ECO:0000256" key="4">
    <source>
        <dbReference type="ARBA" id="ARBA00022723"/>
    </source>
</evidence>
<evidence type="ECO:0000313" key="8">
    <source>
        <dbReference type="EMBL" id="GAI22029.1"/>
    </source>
</evidence>
<name>X1NTQ7_9ZZZZ</name>
<dbReference type="InterPro" id="IPR036503">
    <property type="entry name" value="Ald_Fedxn_OxRdtase_N_sf"/>
</dbReference>
<dbReference type="EMBL" id="BARV01016010">
    <property type="protein sequence ID" value="GAI22029.1"/>
    <property type="molecule type" value="Genomic_DNA"/>
</dbReference>
<evidence type="ECO:0000259" key="7">
    <source>
        <dbReference type="SMART" id="SM00790"/>
    </source>
</evidence>
<comment type="cofactor">
    <cofactor evidence="1">
        <name>[4Fe-4S] cluster</name>
        <dbReference type="ChEBI" id="CHEBI:49883"/>
    </cofactor>
</comment>
<dbReference type="InterPro" id="IPR051919">
    <property type="entry name" value="W-dependent_AOR"/>
</dbReference>
<dbReference type="PANTHER" id="PTHR30038:SF0">
    <property type="entry name" value="TUNGSTEN-CONTAINING ALDEHYDE FERREDOXIN OXIDOREDUCTASE"/>
    <property type="match status" value="1"/>
</dbReference>
<dbReference type="SMART" id="SM00790">
    <property type="entry name" value="AFOR_N"/>
    <property type="match status" value="1"/>
</dbReference>
<feature type="non-terminal residue" evidence="8">
    <location>
        <position position="1"/>
    </location>
</feature>
<dbReference type="InterPro" id="IPR013984">
    <property type="entry name" value="Ald_Fedxn_OxRdtase_dom2"/>
</dbReference>
<dbReference type="GO" id="GO:0009055">
    <property type="term" value="F:electron transfer activity"/>
    <property type="evidence" value="ECO:0007669"/>
    <property type="project" value="InterPro"/>
</dbReference>
<dbReference type="SUPFAM" id="SSF56228">
    <property type="entry name" value="Aldehyde ferredoxin oxidoreductase, N-terminal domain"/>
    <property type="match status" value="1"/>
</dbReference>
<dbReference type="InterPro" id="IPR001203">
    <property type="entry name" value="OxRdtase_Ald_Fedxn_C"/>
</dbReference>
<proteinExistence type="inferred from homology"/>
<dbReference type="PANTHER" id="PTHR30038">
    <property type="entry name" value="ALDEHYDE FERREDOXIN OXIDOREDUCTASE"/>
    <property type="match status" value="1"/>
</dbReference>
<keyword evidence="3" id="KW-0004">4Fe-4S</keyword>
<dbReference type="InterPro" id="IPR036021">
    <property type="entry name" value="Tungsten_al_ferr_oxy-like_C"/>
</dbReference>
<evidence type="ECO:0000256" key="1">
    <source>
        <dbReference type="ARBA" id="ARBA00001966"/>
    </source>
</evidence>
<dbReference type="InterPro" id="IPR013983">
    <property type="entry name" value="Ald_Fedxn_OxRdtase_N"/>
</dbReference>
<accession>X1NTQ7</accession>
<evidence type="ECO:0000256" key="2">
    <source>
        <dbReference type="ARBA" id="ARBA00011032"/>
    </source>
</evidence>
<dbReference type="SUPFAM" id="SSF48310">
    <property type="entry name" value="Aldehyde ferredoxin oxidoreductase, C-terminal domains"/>
    <property type="match status" value="1"/>
</dbReference>
<evidence type="ECO:0000256" key="5">
    <source>
        <dbReference type="ARBA" id="ARBA00023004"/>
    </source>
</evidence>
<feature type="non-terminal residue" evidence="8">
    <location>
        <position position="290"/>
    </location>
</feature>
<evidence type="ECO:0000256" key="6">
    <source>
        <dbReference type="ARBA" id="ARBA00023014"/>
    </source>
</evidence>
<dbReference type="Gene3D" id="3.60.9.10">
    <property type="entry name" value="Aldehyde ferredoxin oxidoreductase, N-terminal domain"/>
    <property type="match status" value="1"/>
</dbReference>
<keyword evidence="6" id="KW-0411">Iron-sulfur</keyword>
<keyword evidence="5" id="KW-0408">Iron</keyword>